<keyword evidence="3" id="KW-1185">Reference proteome</keyword>
<evidence type="ECO:0000313" key="3">
    <source>
        <dbReference type="Proteomes" id="UP000244336"/>
    </source>
</evidence>
<proteinExistence type="predicted"/>
<keyword evidence="1" id="KW-1133">Transmembrane helix</keyword>
<dbReference type="AlphaFoldDB" id="A0A2T7DMB8"/>
<name>A0A2T7DMB8_9POAL</name>
<evidence type="ECO:0000256" key="1">
    <source>
        <dbReference type="SAM" id="Phobius"/>
    </source>
</evidence>
<organism evidence="2 3">
    <name type="scientific">Panicum hallii var. hallii</name>
    <dbReference type="NCBI Taxonomy" id="1504633"/>
    <lineage>
        <taxon>Eukaryota</taxon>
        <taxon>Viridiplantae</taxon>
        <taxon>Streptophyta</taxon>
        <taxon>Embryophyta</taxon>
        <taxon>Tracheophyta</taxon>
        <taxon>Spermatophyta</taxon>
        <taxon>Magnoliopsida</taxon>
        <taxon>Liliopsida</taxon>
        <taxon>Poales</taxon>
        <taxon>Poaceae</taxon>
        <taxon>PACMAD clade</taxon>
        <taxon>Panicoideae</taxon>
        <taxon>Panicodae</taxon>
        <taxon>Paniceae</taxon>
        <taxon>Panicinae</taxon>
        <taxon>Panicum</taxon>
        <taxon>Panicum sect. Panicum</taxon>
    </lineage>
</organism>
<sequence>MVARPGLPAVRAGVSAVGAVGGAAATAVQSPPDALLRSPPTCGDPPFRAVLYGQFQPPRALIYHLQGRRRQPTFLFLLHGGAGWCVLWPLQFVVVQGLVFAPPEPLQRMTWWQLGRVPSGSGERRFVSALLGLS</sequence>
<feature type="transmembrane region" description="Helical" evidence="1">
    <location>
        <begin position="74"/>
        <end position="101"/>
    </location>
</feature>
<reference evidence="2 3" key="1">
    <citation type="submission" date="2018-04" db="EMBL/GenBank/DDBJ databases">
        <title>WGS assembly of Panicum hallii var. hallii HAL2.</title>
        <authorList>
            <person name="Lovell J."/>
            <person name="Jenkins J."/>
            <person name="Lowry D."/>
            <person name="Mamidi S."/>
            <person name="Sreedasyam A."/>
            <person name="Weng X."/>
            <person name="Barry K."/>
            <person name="Bonette J."/>
            <person name="Campitelli B."/>
            <person name="Daum C."/>
            <person name="Gordon S."/>
            <person name="Gould B."/>
            <person name="Lipzen A."/>
            <person name="MacQueen A."/>
            <person name="Palacio-Mejia J."/>
            <person name="Plott C."/>
            <person name="Shakirov E."/>
            <person name="Shu S."/>
            <person name="Yoshinaga Y."/>
            <person name="Zane M."/>
            <person name="Rokhsar D."/>
            <person name="Grimwood J."/>
            <person name="Schmutz J."/>
            <person name="Juenger T."/>
        </authorList>
    </citation>
    <scope>NUCLEOTIDE SEQUENCE [LARGE SCALE GENOMIC DNA]</scope>
    <source>
        <strain evidence="3">cv. HAL2</strain>
    </source>
</reference>
<dbReference type="EMBL" id="CM009753">
    <property type="protein sequence ID" value="PUZ56722.1"/>
    <property type="molecule type" value="Genomic_DNA"/>
</dbReference>
<evidence type="ECO:0000313" key="2">
    <source>
        <dbReference type="EMBL" id="PUZ56722.1"/>
    </source>
</evidence>
<keyword evidence="1" id="KW-0472">Membrane</keyword>
<keyword evidence="1" id="KW-0812">Transmembrane</keyword>
<gene>
    <name evidence="2" type="ORF">GQ55_5G354600</name>
</gene>
<dbReference type="Proteomes" id="UP000244336">
    <property type="component" value="Chromosome 5"/>
</dbReference>
<dbReference type="Gramene" id="PUZ56722">
    <property type="protein sequence ID" value="PUZ56722"/>
    <property type="gene ID" value="GQ55_5G354600"/>
</dbReference>
<accession>A0A2T7DMB8</accession>
<protein>
    <submittedName>
        <fullName evidence="2">Uncharacterized protein</fullName>
    </submittedName>
</protein>